<sequence>MQVSDPNNVKIYNLSCGKSIPDWLSDRKKRALLRNDSGLRRRIELIQDFEMPAVSNCIRLSSDGHYILATGIYKPRVRCYDVDNLAMKFERCFDSEVISFEILSDDYSKIAFLRCDRFIEFHSAEGRYFKLRMPKFGHDMKYHRHFCDLFLVGASSDIYRLNLENGRYQTCFVSRQSTEINKVIINQVHGLILTGGKGGNLEAWDPRCGDCIASLDCALPCLLNKGSSNVVPAITALNFNDNLTYGVGMSTGQVLLFDVRMNRPFKIKDHMNELPIRDVAFLNENVLSLDGSILKIWNKETGNLFTSIDAGSKTIFNSLCVVPRSGMLFIANENVKIQTYYIPTLGPAPTWCGFLDALTEELEENNQETVYDDYQFVTEKQLEALGLSHLIGTNLLRAYMHGFFVDIRLYKKAKSAAEPFDFEKYKKKKISEKLDEGVTNRVKVEDNLPSVNRNLASKLFEEKNSSRKKAKNAASLLGDERFKQLFENPEFEVDPNAEEYRLLNPVLRRLDENHDDKKKLITNNFEKFEVDDECDNSSSGISSDEYSEKSYEGDSLVKSTTSSKNRDIIPPQKNKFHRATTKHSSKTAKFYELEAGQEVFVLSNDKVDHNEIDCKPLGDRLAEVAKNSMESSHYGNKAFTYVPSKSKLERKQELEKKHHRAERKQLSRPGPKNSKKLKRG</sequence>
<dbReference type="Proteomes" id="UP001367676">
    <property type="component" value="Unassembled WGS sequence"/>
</dbReference>
<dbReference type="Gene3D" id="2.130.10.10">
    <property type="entry name" value="YVTN repeat-like/Quinoprotein amine dehydrogenase"/>
    <property type="match status" value="1"/>
</dbReference>
<evidence type="ECO:0000256" key="6">
    <source>
        <dbReference type="SAM" id="MobiDB-lite"/>
    </source>
</evidence>
<evidence type="ECO:0000256" key="2">
    <source>
        <dbReference type="ARBA" id="ARBA00005264"/>
    </source>
</evidence>
<dbReference type="InterPro" id="IPR056550">
    <property type="entry name" value="NOL10_2nd"/>
</dbReference>
<evidence type="ECO:0000313" key="10">
    <source>
        <dbReference type="EMBL" id="KAK7575464.1"/>
    </source>
</evidence>
<evidence type="ECO:0000256" key="1">
    <source>
        <dbReference type="ARBA" id="ARBA00004604"/>
    </source>
</evidence>
<dbReference type="InterPro" id="IPR015943">
    <property type="entry name" value="WD40/YVTN_repeat-like_dom_sf"/>
</dbReference>
<dbReference type="InterPro" id="IPR012580">
    <property type="entry name" value="NUC153"/>
</dbReference>
<keyword evidence="5" id="KW-0539">Nucleus</keyword>
<feature type="region of interest" description="Disordered" evidence="6">
    <location>
        <begin position="531"/>
        <end position="570"/>
    </location>
</feature>
<comment type="subcellular location">
    <subcellularLocation>
        <location evidence="1">Nucleus</location>
        <location evidence="1">Nucleolus</location>
    </subcellularLocation>
</comment>
<evidence type="ECO:0000259" key="9">
    <source>
        <dbReference type="Pfam" id="PF23098"/>
    </source>
</evidence>
<dbReference type="PANTHER" id="PTHR14927">
    <property type="entry name" value="NUCLEOLAR PROTEIN 10"/>
    <property type="match status" value="1"/>
</dbReference>
<comment type="similarity">
    <text evidence="2">Belongs to the WD repeat NOL10/ENP2 family.</text>
</comment>
<reference evidence="10 11" key="1">
    <citation type="submission" date="2024-03" db="EMBL/GenBank/DDBJ databases">
        <title>Adaptation during the transition from Ophiocordyceps entomopathogen to insect associate is accompanied by gene loss and intensified selection.</title>
        <authorList>
            <person name="Ward C.M."/>
            <person name="Onetto C.A."/>
            <person name="Borneman A.R."/>
        </authorList>
    </citation>
    <scope>NUCLEOTIDE SEQUENCE [LARGE SCALE GENOMIC DNA]</scope>
    <source>
        <strain evidence="10">AWRI1</strain>
        <tissue evidence="10">Single Adult Female</tissue>
    </source>
</reference>
<evidence type="ECO:0000256" key="3">
    <source>
        <dbReference type="ARBA" id="ARBA00022574"/>
    </source>
</evidence>
<evidence type="ECO:0000313" key="11">
    <source>
        <dbReference type="Proteomes" id="UP001367676"/>
    </source>
</evidence>
<feature type="domain" description="NUC153" evidence="7">
    <location>
        <begin position="479"/>
        <end position="506"/>
    </location>
</feature>
<organism evidence="10 11">
    <name type="scientific">Parthenolecanium corni</name>
    <dbReference type="NCBI Taxonomy" id="536013"/>
    <lineage>
        <taxon>Eukaryota</taxon>
        <taxon>Metazoa</taxon>
        <taxon>Ecdysozoa</taxon>
        <taxon>Arthropoda</taxon>
        <taxon>Hexapoda</taxon>
        <taxon>Insecta</taxon>
        <taxon>Pterygota</taxon>
        <taxon>Neoptera</taxon>
        <taxon>Paraneoptera</taxon>
        <taxon>Hemiptera</taxon>
        <taxon>Sternorrhyncha</taxon>
        <taxon>Coccoidea</taxon>
        <taxon>Coccidae</taxon>
        <taxon>Parthenolecanium</taxon>
    </lineage>
</organism>
<evidence type="ECO:0000259" key="7">
    <source>
        <dbReference type="Pfam" id="PF08159"/>
    </source>
</evidence>
<name>A0AAN9XYV2_9HEMI</name>
<dbReference type="GO" id="GO:0032040">
    <property type="term" value="C:small-subunit processome"/>
    <property type="evidence" value="ECO:0007669"/>
    <property type="project" value="TreeGrafter"/>
</dbReference>
<feature type="domain" description="Nucleolar protein 10-like N-terminal" evidence="9">
    <location>
        <begin position="1"/>
        <end position="367"/>
    </location>
</feature>
<evidence type="ECO:0000256" key="4">
    <source>
        <dbReference type="ARBA" id="ARBA00022737"/>
    </source>
</evidence>
<comment type="caution">
    <text evidence="10">The sequence shown here is derived from an EMBL/GenBank/DDBJ whole genome shotgun (WGS) entry which is preliminary data.</text>
</comment>
<proteinExistence type="inferred from homology"/>
<accession>A0AAN9XYV2</accession>
<feature type="domain" description="Nucleolar protein 10-like second" evidence="8">
    <location>
        <begin position="370"/>
        <end position="417"/>
    </location>
</feature>
<dbReference type="GO" id="GO:0000462">
    <property type="term" value="P:maturation of SSU-rRNA from tricistronic rRNA transcript (SSU-rRNA, 5.8S rRNA, LSU-rRNA)"/>
    <property type="evidence" value="ECO:0007669"/>
    <property type="project" value="TreeGrafter"/>
</dbReference>
<protein>
    <recommendedName>
        <fullName evidence="12">Nucleolar protein 10</fullName>
    </recommendedName>
</protein>
<dbReference type="GO" id="GO:0030686">
    <property type="term" value="C:90S preribosome"/>
    <property type="evidence" value="ECO:0007669"/>
    <property type="project" value="TreeGrafter"/>
</dbReference>
<evidence type="ECO:0000256" key="5">
    <source>
        <dbReference type="ARBA" id="ARBA00023242"/>
    </source>
</evidence>
<dbReference type="EMBL" id="JBBCAQ010000036">
    <property type="protein sequence ID" value="KAK7575464.1"/>
    <property type="molecule type" value="Genomic_DNA"/>
</dbReference>
<dbReference type="InterPro" id="IPR056551">
    <property type="entry name" value="Beta-prop_NOL10_N"/>
</dbReference>
<keyword evidence="3" id="KW-0853">WD repeat</keyword>
<dbReference type="InterPro" id="IPR040382">
    <property type="entry name" value="NOL10/Enp2"/>
</dbReference>
<dbReference type="Pfam" id="PF23098">
    <property type="entry name" value="Beta-prop_NOL10_N"/>
    <property type="match status" value="1"/>
</dbReference>
<keyword evidence="11" id="KW-1185">Reference proteome</keyword>
<dbReference type="SUPFAM" id="SSF50978">
    <property type="entry name" value="WD40 repeat-like"/>
    <property type="match status" value="1"/>
</dbReference>
<dbReference type="PANTHER" id="PTHR14927:SF0">
    <property type="entry name" value="NUCLEOLAR PROTEIN 10"/>
    <property type="match status" value="1"/>
</dbReference>
<evidence type="ECO:0000259" key="8">
    <source>
        <dbReference type="Pfam" id="PF23097"/>
    </source>
</evidence>
<feature type="compositionally biased region" description="Basic and acidic residues" evidence="6">
    <location>
        <begin position="646"/>
        <end position="656"/>
    </location>
</feature>
<evidence type="ECO:0008006" key="12">
    <source>
        <dbReference type="Google" id="ProtNLM"/>
    </source>
</evidence>
<dbReference type="Pfam" id="PF23097">
    <property type="entry name" value="NOL10_2nd"/>
    <property type="match status" value="1"/>
</dbReference>
<keyword evidence="4" id="KW-0677">Repeat</keyword>
<dbReference type="AlphaFoldDB" id="A0AAN9XYV2"/>
<feature type="region of interest" description="Disordered" evidence="6">
    <location>
        <begin position="628"/>
        <end position="680"/>
    </location>
</feature>
<gene>
    <name evidence="10" type="ORF">V9T40_011750</name>
</gene>
<dbReference type="InterPro" id="IPR036322">
    <property type="entry name" value="WD40_repeat_dom_sf"/>
</dbReference>
<dbReference type="Pfam" id="PF08159">
    <property type="entry name" value="NUC153"/>
    <property type="match status" value="1"/>
</dbReference>